<evidence type="ECO:0000256" key="1">
    <source>
        <dbReference type="SAM" id="MobiDB-lite"/>
    </source>
</evidence>
<reference evidence="2" key="1">
    <citation type="submission" date="2020-04" db="EMBL/GenBank/DDBJ databases">
        <title>Deep metagenomics examines the oral microbiome during advanced dental caries in children, revealing novel taxa and co-occurrences with host molecules.</title>
        <authorList>
            <person name="Baker J.L."/>
            <person name="Morton J.T."/>
            <person name="Dinis M."/>
            <person name="Alvarez R."/>
            <person name="Tran N.C."/>
            <person name="Knight R."/>
            <person name="Edlund A."/>
        </authorList>
    </citation>
    <scope>NUCLEOTIDE SEQUENCE</scope>
    <source>
        <strain evidence="2">JCVI_23_bin.16</strain>
    </source>
</reference>
<proteinExistence type="predicted"/>
<dbReference type="SUPFAM" id="SSF49842">
    <property type="entry name" value="TNF-like"/>
    <property type="match status" value="1"/>
</dbReference>
<protein>
    <submittedName>
        <fullName evidence="2">Uncharacterized protein</fullName>
    </submittedName>
</protein>
<sequence length="311" mass="34970">MPTNYPDSRDEFNEPSSPSETPLSSAGTGTRNHVEHHRDLGDAVVALETYSATVAHDHSGKPDIHGNVTNKLKQINTHEDVDTDKSATSIHHTLGFGKTQAAPGNHTHNYGDLLNAPIVVTTSDKLPQAPRKGLIAYETDTGIFRIRVVNSTEPYWSLLPWGETPICKLYQDSGQVVRHAGSFMEWDRVGINKFRMFRNDNRTEVVIPEKGYYDIQAMVVFSLPLGWSYNIMSEICINGQRQDGTYSRRADNTPRIWQAPQSVETSGIFFLNKGDRVSIRARHDDDIVKNQHSFGRHENFGSQLTVAYRHP</sequence>
<dbReference type="AlphaFoldDB" id="A0A929MNP7"/>
<feature type="compositionally biased region" description="Low complexity" evidence="1">
    <location>
        <begin position="14"/>
        <end position="25"/>
    </location>
</feature>
<evidence type="ECO:0000313" key="2">
    <source>
        <dbReference type="EMBL" id="MBF0934118.1"/>
    </source>
</evidence>
<accession>A0A929MNP7</accession>
<dbReference type="Gene3D" id="2.60.120.40">
    <property type="match status" value="1"/>
</dbReference>
<feature type="region of interest" description="Disordered" evidence="1">
    <location>
        <begin position="1"/>
        <end position="34"/>
    </location>
</feature>
<dbReference type="EMBL" id="JABZFV010000001">
    <property type="protein sequence ID" value="MBF0934118.1"/>
    <property type="molecule type" value="Genomic_DNA"/>
</dbReference>
<gene>
    <name evidence="2" type="ORF">HXK00_00560</name>
</gene>
<organism evidence="2 3">
    <name type="scientific">Abiotrophia defectiva</name>
    <name type="common">Streptococcus defectivus</name>
    <dbReference type="NCBI Taxonomy" id="46125"/>
    <lineage>
        <taxon>Bacteria</taxon>
        <taxon>Bacillati</taxon>
        <taxon>Bacillota</taxon>
        <taxon>Bacilli</taxon>
        <taxon>Lactobacillales</taxon>
        <taxon>Aerococcaceae</taxon>
        <taxon>Abiotrophia</taxon>
    </lineage>
</organism>
<evidence type="ECO:0000313" key="3">
    <source>
        <dbReference type="Proteomes" id="UP000757900"/>
    </source>
</evidence>
<dbReference type="Proteomes" id="UP000757900">
    <property type="component" value="Unassembled WGS sequence"/>
</dbReference>
<dbReference type="InterPro" id="IPR008983">
    <property type="entry name" value="Tumour_necrosis_fac-like_dom"/>
</dbReference>
<name>A0A929MNP7_ABIDE</name>
<comment type="caution">
    <text evidence="2">The sequence shown here is derived from an EMBL/GenBank/DDBJ whole genome shotgun (WGS) entry which is preliminary data.</text>
</comment>